<sequence>MTKSNHHHVHDDDSCCCASFLTVFLAIFFPPLGVLAKRGCCTHEFWLCLLLTLLGFIPGIIYAIHTVCKDDKHHCDHCHSHHCHGCHGHSGP</sequence>
<evidence type="ECO:0000313" key="8">
    <source>
        <dbReference type="Proteomes" id="UP001341281"/>
    </source>
</evidence>
<evidence type="ECO:0000313" key="7">
    <source>
        <dbReference type="EMBL" id="WVZ53677.1"/>
    </source>
</evidence>
<comment type="similarity">
    <text evidence="2">Belongs to the UPF0057 (PMP3) family.</text>
</comment>
<accession>A0AAQ3PVE8</accession>
<feature type="transmembrane region" description="Helical" evidence="6">
    <location>
        <begin position="45"/>
        <end position="65"/>
    </location>
</feature>
<evidence type="ECO:0000256" key="2">
    <source>
        <dbReference type="ARBA" id="ARBA00009530"/>
    </source>
</evidence>
<proteinExistence type="inferred from homology"/>
<dbReference type="InterPro" id="IPR000612">
    <property type="entry name" value="PMP3"/>
</dbReference>
<keyword evidence="3 6" id="KW-0812">Transmembrane</keyword>
<dbReference type="PANTHER" id="PTHR21659:SF42">
    <property type="entry name" value="UPF0057 MEMBRANE PROTEIN ZK632.10-RELATED"/>
    <property type="match status" value="1"/>
</dbReference>
<keyword evidence="5 6" id="KW-0472">Membrane</keyword>
<evidence type="ECO:0000256" key="4">
    <source>
        <dbReference type="ARBA" id="ARBA00022989"/>
    </source>
</evidence>
<evidence type="ECO:0000256" key="6">
    <source>
        <dbReference type="SAM" id="Phobius"/>
    </source>
</evidence>
<dbReference type="Pfam" id="PF01679">
    <property type="entry name" value="Pmp3"/>
    <property type="match status" value="1"/>
</dbReference>
<dbReference type="Proteomes" id="UP001341281">
    <property type="component" value="Chromosome 01"/>
</dbReference>
<dbReference type="GO" id="GO:0016020">
    <property type="term" value="C:membrane"/>
    <property type="evidence" value="ECO:0007669"/>
    <property type="project" value="UniProtKB-SubCell"/>
</dbReference>
<organism evidence="7 8">
    <name type="scientific">Paspalum notatum var. saurae</name>
    <dbReference type="NCBI Taxonomy" id="547442"/>
    <lineage>
        <taxon>Eukaryota</taxon>
        <taxon>Viridiplantae</taxon>
        <taxon>Streptophyta</taxon>
        <taxon>Embryophyta</taxon>
        <taxon>Tracheophyta</taxon>
        <taxon>Spermatophyta</taxon>
        <taxon>Magnoliopsida</taxon>
        <taxon>Liliopsida</taxon>
        <taxon>Poales</taxon>
        <taxon>Poaceae</taxon>
        <taxon>PACMAD clade</taxon>
        <taxon>Panicoideae</taxon>
        <taxon>Andropogonodae</taxon>
        <taxon>Paspaleae</taxon>
        <taxon>Paspalinae</taxon>
        <taxon>Paspalum</taxon>
    </lineage>
</organism>
<comment type="subcellular location">
    <subcellularLocation>
        <location evidence="1">Membrane</location>
    </subcellularLocation>
</comment>
<keyword evidence="4 6" id="KW-1133">Transmembrane helix</keyword>
<protein>
    <submittedName>
        <fullName evidence="7">Uncharacterized protein</fullName>
    </submittedName>
</protein>
<reference evidence="7 8" key="1">
    <citation type="submission" date="2024-02" db="EMBL/GenBank/DDBJ databases">
        <title>High-quality chromosome-scale genome assembly of Pensacola bahiagrass (Paspalum notatum Flugge var. saurae).</title>
        <authorList>
            <person name="Vega J.M."/>
            <person name="Podio M."/>
            <person name="Orjuela J."/>
            <person name="Siena L.A."/>
            <person name="Pessino S.C."/>
            <person name="Combes M.C."/>
            <person name="Mariac C."/>
            <person name="Albertini E."/>
            <person name="Pupilli F."/>
            <person name="Ortiz J.P.A."/>
            <person name="Leblanc O."/>
        </authorList>
    </citation>
    <scope>NUCLEOTIDE SEQUENCE [LARGE SCALE GENOMIC DNA]</scope>
    <source>
        <strain evidence="7">R1</strain>
        <tissue evidence="7">Leaf</tissue>
    </source>
</reference>
<gene>
    <name evidence="7" type="ORF">U9M48_004582</name>
</gene>
<evidence type="ECO:0000256" key="5">
    <source>
        <dbReference type="ARBA" id="ARBA00023136"/>
    </source>
</evidence>
<dbReference type="PANTHER" id="PTHR21659">
    <property type="entry name" value="HYDROPHOBIC PROTEIN RCI2 LOW TEMPERATURE AND SALT RESPONSIVE PROTEIN LTI6 -RELATED"/>
    <property type="match status" value="1"/>
</dbReference>
<dbReference type="PROSITE" id="PS01309">
    <property type="entry name" value="UPF0057"/>
    <property type="match status" value="1"/>
</dbReference>
<dbReference type="EMBL" id="CP144745">
    <property type="protein sequence ID" value="WVZ53677.1"/>
    <property type="molecule type" value="Genomic_DNA"/>
</dbReference>
<dbReference type="AlphaFoldDB" id="A0AAQ3PVE8"/>
<feature type="transmembrane region" description="Helical" evidence="6">
    <location>
        <begin position="18"/>
        <end position="36"/>
    </location>
</feature>
<keyword evidence="8" id="KW-1185">Reference proteome</keyword>
<name>A0AAQ3PVE8_PASNO</name>
<evidence type="ECO:0000256" key="3">
    <source>
        <dbReference type="ARBA" id="ARBA00022692"/>
    </source>
</evidence>
<evidence type="ECO:0000256" key="1">
    <source>
        <dbReference type="ARBA" id="ARBA00004370"/>
    </source>
</evidence>